<dbReference type="PANTHER" id="PTHR34094">
    <property type="match status" value="1"/>
</dbReference>
<evidence type="ECO:0000256" key="1">
    <source>
        <dbReference type="SAM" id="MobiDB-lite"/>
    </source>
</evidence>
<proteinExistence type="predicted"/>
<protein>
    <submittedName>
        <fullName evidence="3">DUF4097 domain-containing protein</fullName>
    </submittedName>
</protein>
<sequence length="269" mass="27517">MYEFDCPAPVTLSLRMAAGNAEISASDRRTATVEVSPADSSEASRDAAARTRVELRDGTLHVEAPEWTGWLFRRGPRLRVEVRLPQDGDLTVKTASADVHATGRYRRATVASASGDTSVEHVTGDAALNAASGDLQAARVDGNLKLNCASGDITVGYVGGDTYAHSASGDVAITHAGGSLRATTASGDIRVGTVTAGTVRANSASGDVAIGVAAGIGVWLDLSSISGDTRTDLTMPAGHGDASAAALNLQVRTVSGDIDVHRAIEHAAA</sequence>
<gene>
    <name evidence="3" type="ORF">HC031_00805</name>
</gene>
<evidence type="ECO:0000259" key="2">
    <source>
        <dbReference type="Pfam" id="PF13349"/>
    </source>
</evidence>
<dbReference type="Pfam" id="PF13349">
    <property type="entry name" value="DUF4097"/>
    <property type="match status" value="1"/>
</dbReference>
<keyword evidence="4" id="KW-1185">Reference proteome</keyword>
<feature type="domain" description="DUF4097" evidence="2">
    <location>
        <begin position="20"/>
        <end position="260"/>
    </location>
</feature>
<dbReference type="RefSeq" id="WP_167923164.1">
    <property type="nucleotide sequence ID" value="NZ_JAATVY010000001.1"/>
</dbReference>
<evidence type="ECO:0000313" key="4">
    <source>
        <dbReference type="Proteomes" id="UP000722989"/>
    </source>
</evidence>
<feature type="region of interest" description="Disordered" evidence="1">
    <location>
        <begin position="21"/>
        <end position="47"/>
    </location>
</feature>
<name>A0ABX0XQK9_9ACTN</name>
<reference evidence="3 4" key="1">
    <citation type="submission" date="2020-03" db="EMBL/GenBank/DDBJ databases">
        <title>WGS of the type strain of Planosporangium spp.</title>
        <authorList>
            <person name="Thawai C."/>
        </authorList>
    </citation>
    <scope>NUCLEOTIDE SEQUENCE [LARGE SCALE GENOMIC DNA]</scope>
    <source>
        <strain evidence="3 4">TBRC 5610</strain>
    </source>
</reference>
<dbReference type="InterPro" id="IPR025164">
    <property type="entry name" value="Toastrack_DUF4097"/>
</dbReference>
<comment type="caution">
    <text evidence="3">The sequence shown here is derived from an EMBL/GenBank/DDBJ whole genome shotgun (WGS) entry which is preliminary data.</text>
</comment>
<accession>A0ABX0XQK9</accession>
<dbReference type="PANTHER" id="PTHR34094:SF1">
    <property type="entry name" value="PROTEIN FAM185A"/>
    <property type="match status" value="1"/>
</dbReference>
<dbReference type="Proteomes" id="UP000722989">
    <property type="component" value="Unassembled WGS sequence"/>
</dbReference>
<evidence type="ECO:0000313" key="3">
    <source>
        <dbReference type="EMBL" id="NJC68264.1"/>
    </source>
</evidence>
<organism evidence="3 4">
    <name type="scientific">Planosporangium thailandense</name>
    <dbReference type="NCBI Taxonomy" id="765197"/>
    <lineage>
        <taxon>Bacteria</taxon>
        <taxon>Bacillati</taxon>
        <taxon>Actinomycetota</taxon>
        <taxon>Actinomycetes</taxon>
        <taxon>Micromonosporales</taxon>
        <taxon>Micromonosporaceae</taxon>
        <taxon>Planosporangium</taxon>
    </lineage>
</organism>
<dbReference type="EMBL" id="JAATVY010000001">
    <property type="protein sequence ID" value="NJC68264.1"/>
    <property type="molecule type" value="Genomic_DNA"/>
</dbReference>